<gene>
    <name evidence="1" type="ORF">LSAT_V11C300109950</name>
</gene>
<accession>A0A9R1XN65</accession>
<reference evidence="1 2" key="1">
    <citation type="journal article" date="2017" name="Nat. Commun.">
        <title>Genome assembly with in vitro proximity ligation data and whole-genome triplication in lettuce.</title>
        <authorList>
            <person name="Reyes-Chin-Wo S."/>
            <person name="Wang Z."/>
            <person name="Yang X."/>
            <person name="Kozik A."/>
            <person name="Arikit S."/>
            <person name="Song C."/>
            <person name="Xia L."/>
            <person name="Froenicke L."/>
            <person name="Lavelle D.O."/>
            <person name="Truco M.J."/>
            <person name="Xia R."/>
            <person name="Zhu S."/>
            <person name="Xu C."/>
            <person name="Xu H."/>
            <person name="Xu X."/>
            <person name="Cox K."/>
            <person name="Korf I."/>
            <person name="Meyers B.C."/>
            <person name="Michelmore R.W."/>
        </authorList>
    </citation>
    <scope>NUCLEOTIDE SEQUENCE [LARGE SCALE GENOMIC DNA]</scope>
    <source>
        <strain evidence="2">cv. Salinas</strain>
        <tissue evidence="1">Seedlings</tissue>
    </source>
</reference>
<keyword evidence="2" id="KW-1185">Reference proteome</keyword>
<evidence type="ECO:0000313" key="1">
    <source>
        <dbReference type="EMBL" id="KAJ0215839.1"/>
    </source>
</evidence>
<dbReference type="Gene3D" id="1.25.40.10">
    <property type="entry name" value="Tetratricopeptide repeat domain"/>
    <property type="match status" value="1"/>
</dbReference>
<organism evidence="1 2">
    <name type="scientific">Lactuca sativa</name>
    <name type="common">Garden lettuce</name>
    <dbReference type="NCBI Taxonomy" id="4236"/>
    <lineage>
        <taxon>Eukaryota</taxon>
        <taxon>Viridiplantae</taxon>
        <taxon>Streptophyta</taxon>
        <taxon>Embryophyta</taxon>
        <taxon>Tracheophyta</taxon>
        <taxon>Spermatophyta</taxon>
        <taxon>Magnoliopsida</taxon>
        <taxon>eudicotyledons</taxon>
        <taxon>Gunneridae</taxon>
        <taxon>Pentapetalae</taxon>
        <taxon>asterids</taxon>
        <taxon>campanulids</taxon>
        <taxon>Asterales</taxon>
        <taxon>Asteraceae</taxon>
        <taxon>Cichorioideae</taxon>
        <taxon>Cichorieae</taxon>
        <taxon>Lactucinae</taxon>
        <taxon>Lactuca</taxon>
    </lineage>
</organism>
<dbReference type="EMBL" id="NBSK02000003">
    <property type="protein sequence ID" value="KAJ0215839.1"/>
    <property type="molecule type" value="Genomic_DNA"/>
</dbReference>
<dbReference type="AlphaFoldDB" id="A0A9R1XN65"/>
<proteinExistence type="predicted"/>
<name>A0A9R1XN65_LACSA</name>
<dbReference type="Proteomes" id="UP000235145">
    <property type="component" value="Unassembled WGS sequence"/>
</dbReference>
<dbReference type="InterPro" id="IPR011990">
    <property type="entry name" value="TPR-like_helical_dom_sf"/>
</dbReference>
<dbReference type="Gramene" id="rna-gnl|WGS:NBSK|LSAT_3X22320_mrna">
    <property type="protein sequence ID" value="cds-PLY81787.1"/>
    <property type="gene ID" value="gene-LSAT_3X22320"/>
</dbReference>
<sequence length="202" mass="22428">MLNRIGHQCQSLFRLPFPWLSPSTLILTKCSSLLSAVSLELEPSTTSPAANGSFPSGILSLFKLKVLGSSGVKLLGVKPLVSDLNSTQVDEIIDHLRNDDPDSAVELFELLKNEYGFKHSRVSQLVIAHVLASQRMLKLLRSNFMQMLQEEGSVSGPSLCELLSVDFKNWKSNATVWEMLAFAYSRSNMVHDALYIIAKMKD</sequence>
<comment type="caution">
    <text evidence="1">The sequence shown here is derived from an EMBL/GenBank/DDBJ whole genome shotgun (WGS) entry which is preliminary data.</text>
</comment>
<evidence type="ECO:0008006" key="3">
    <source>
        <dbReference type="Google" id="ProtNLM"/>
    </source>
</evidence>
<evidence type="ECO:0000313" key="2">
    <source>
        <dbReference type="Proteomes" id="UP000235145"/>
    </source>
</evidence>
<protein>
    <recommendedName>
        <fullName evidence="3">Pentatricopeptide repeat-containing protein</fullName>
    </recommendedName>
</protein>